<sequence>MEQTVNGTLYDPEVKEWNICHLDTILDTVERESGITIEGVNTPYLYFGMWKTTFAWHTEDMDLYSINYLHFGEPKSWYCVPPEHGKRLERLAKGFFPGSSQNCEAFLRHKMTLISPSILKKYGIPFDKITQEAGQFMVTFPYAYHAGFNHGFNCAESTNFATERWIEYGKQAVLCSCRKDMVKISMDVFVKKYQPDRFDAWLAGRDVIPIDHSRPTPEAKEFLGDSFNDITSTSNSNFTESCGEDGERKSATQRIETKRHRVCLEVPKEVVPKDEDEEDVEQYGKRPRLSLMPPRTMSQDGKRNKGPPKLVVTPTKLTLLDPFHRGLTQSNSDVARPPHYTKTRAPAISSQSQHRNGHLSVSAPPTWTEATAQPARKMGVASLLFHRTLSPKDTLQVHSYTLEKQQQPHTQLQVHSYAREHQPRHLQHKICTPSHTQVHTSSPQAPSCERTKPQPEIKIVLTKVAQNESKAQSLVEQDQKEEKPKVSVPVETQVEVEKPEVEPISKSASSETQTHPATQKMEMEAPKNNKRKSIQCPLADSGIVILKDTNAVRKPVPDEMKVIAQIHHLVSEEQSYCKSVVKKQQQQAQLRQLPRHHPLIRELHSDDDMYVDVEDEQEEKEEWAKPLTHLWQCRPYSPEAEREYNKIMGQRAPYCSICLLFHTYHQSESNSGSSCVMLVNRPGGRQWSKPLIPEMCFDTQT</sequence>
<protein>
    <submittedName>
        <fullName evidence="1">Uncharacterized protein</fullName>
    </submittedName>
</protein>
<reference evidence="1" key="1">
    <citation type="submission" date="2018-11" db="EMBL/GenBank/DDBJ databases">
        <title>The sequence and de novo assembly of Larimichthys crocea genome using PacBio and Hi-C technologies.</title>
        <authorList>
            <person name="Xu P."/>
            <person name="Chen B."/>
            <person name="Zhou Z."/>
            <person name="Ke Q."/>
            <person name="Wu Y."/>
            <person name="Bai H."/>
            <person name="Pu F."/>
        </authorList>
    </citation>
    <scope>NUCLEOTIDE SEQUENCE</scope>
    <source>
        <tissue evidence="1">Muscle</tissue>
    </source>
</reference>
<accession>A0ACD3QSG4</accession>
<proteinExistence type="predicted"/>
<comment type="caution">
    <text evidence="1">The sequence shown here is derived from an EMBL/GenBank/DDBJ whole genome shotgun (WGS) entry which is preliminary data.</text>
</comment>
<dbReference type="EMBL" id="CM011688">
    <property type="protein sequence ID" value="TMS10083.1"/>
    <property type="molecule type" value="Genomic_DNA"/>
</dbReference>
<gene>
    <name evidence="1" type="ORF">E3U43_002742</name>
</gene>
<evidence type="ECO:0000313" key="2">
    <source>
        <dbReference type="Proteomes" id="UP000793456"/>
    </source>
</evidence>
<keyword evidence="2" id="KW-1185">Reference proteome</keyword>
<name>A0ACD3QSG4_LARCR</name>
<dbReference type="Proteomes" id="UP000793456">
    <property type="component" value="Chromosome XV"/>
</dbReference>
<evidence type="ECO:0000313" key="1">
    <source>
        <dbReference type="EMBL" id="TMS10083.1"/>
    </source>
</evidence>
<organism evidence="1 2">
    <name type="scientific">Larimichthys crocea</name>
    <name type="common">Large yellow croaker</name>
    <name type="synonym">Pseudosciaena crocea</name>
    <dbReference type="NCBI Taxonomy" id="215358"/>
    <lineage>
        <taxon>Eukaryota</taxon>
        <taxon>Metazoa</taxon>
        <taxon>Chordata</taxon>
        <taxon>Craniata</taxon>
        <taxon>Vertebrata</taxon>
        <taxon>Euteleostomi</taxon>
        <taxon>Actinopterygii</taxon>
        <taxon>Neopterygii</taxon>
        <taxon>Teleostei</taxon>
        <taxon>Neoteleostei</taxon>
        <taxon>Acanthomorphata</taxon>
        <taxon>Eupercaria</taxon>
        <taxon>Sciaenidae</taxon>
        <taxon>Larimichthys</taxon>
    </lineage>
</organism>